<reference evidence="2 3" key="2">
    <citation type="journal article" date="2019" name="G3 (Bethesda)">
        <title>Hybrid Assembly of the Genome of the Entomopathogenic Nematode Steinernema carpocapsae Identifies the X-Chromosome.</title>
        <authorList>
            <person name="Serra L."/>
            <person name="Macchietto M."/>
            <person name="Macias-Munoz A."/>
            <person name="McGill C.J."/>
            <person name="Rodriguez I.M."/>
            <person name="Rodriguez B."/>
            <person name="Murad R."/>
            <person name="Mortazavi A."/>
        </authorList>
    </citation>
    <scope>NUCLEOTIDE SEQUENCE [LARGE SCALE GENOMIC DNA]</scope>
    <source>
        <strain evidence="2 3">ALL</strain>
    </source>
</reference>
<protein>
    <submittedName>
        <fullName evidence="2">Uncharacterized protein</fullName>
    </submittedName>
</protein>
<feature type="region of interest" description="Disordered" evidence="1">
    <location>
        <begin position="82"/>
        <end position="102"/>
    </location>
</feature>
<dbReference type="EMBL" id="AZBU02000004">
    <property type="protein sequence ID" value="TKR82259.1"/>
    <property type="molecule type" value="Genomic_DNA"/>
</dbReference>
<evidence type="ECO:0000256" key="1">
    <source>
        <dbReference type="SAM" id="MobiDB-lite"/>
    </source>
</evidence>
<organism evidence="2 3">
    <name type="scientific">Steinernema carpocapsae</name>
    <name type="common">Entomopathogenic nematode</name>
    <dbReference type="NCBI Taxonomy" id="34508"/>
    <lineage>
        <taxon>Eukaryota</taxon>
        <taxon>Metazoa</taxon>
        <taxon>Ecdysozoa</taxon>
        <taxon>Nematoda</taxon>
        <taxon>Chromadorea</taxon>
        <taxon>Rhabditida</taxon>
        <taxon>Tylenchina</taxon>
        <taxon>Panagrolaimomorpha</taxon>
        <taxon>Strongyloidoidea</taxon>
        <taxon>Steinernematidae</taxon>
        <taxon>Steinernema</taxon>
    </lineage>
</organism>
<keyword evidence="3" id="KW-1185">Reference proteome</keyword>
<reference evidence="2 3" key="1">
    <citation type="journal article" date="2015" name="Genome Biol.">
        <title>Comparative genomics of Steinernema reveals deeply conserved gene regulatory networks.</title>
        <authorList>
            <person name="Dillman A.R."/>
            <person name="Macchietto M."/>
            <person name="Porter C.F."/>
            <person name="Rogers A."/>
            <person name="Williams B."/>
            <person name="Antoshechkin I."/>
            <person name="Lee M.M."/>
            <person name="Goodwin Z."/>
            <person name="Lu X."/>
            <person name="Lewis E.E."/>
            <person name="Goodrich-Blair H."/>
            <person name="Stock S.P."/>
            <person name="Adams B.J."/>
            <person name="Sternberg P.W."/>
            <person name="Mortazavi A."/>
        </authorList>
    </citation>
    <scope>NUCLEOTIDE SEQUENCE [LARGE SCALE GENOMIC DNA]</scope>
    <source>
        <strain evidence="2 3">ALL</strain>
    </source>
</reference>
<evidence type="ECO:0000313" key="2">
    <source>
        <dbReference type="EMBL" id="TKR82259.1"/>
    </source>
</evidence>
<accession>A0A4U5NGQ6</accession>
<proteinExistence type="predicted"/>
<evidence type="ECO:0000313" key="3">
    <source>
        <dbReference type="Proteomes" id="UP000298663"/>
    </source>
</evidence>
<name>A0A4U5NGQ6_STECR</name>
<dbReference type="AlphaFoldDB" id="A0A4U5NGQ6"/>
<sequence length="139" mass="15222">MFRRAREGRFFDSPGRDGRRAGYIYHWLLGRSAMSSSSALPRNRPPAGQPSELTTLTPLGLVAISGRRALGIDRQDRAAQVSSLGVAEAKSPPRRRRRRPAFIFDSGRRLEVQMSQSVAGISGCGSAEKGGKTNGRRRL</sequence>
<gene>
    <name evidence="2" type="ORF">L596_016007</name>
</gene>
<comment type="caution">
    <text evidence="2">The sequence shown here is derived from an EMBL/GenBank/DDBJ whole genome shotgun (WGS) entry which is preliminary data.</text>
</comment>
<dbReference type="Proteomes" id="UP000298663">
    <property type="component" value="Unassembled WGS sequence"/>
</dbReference>